<organism evidence="2 3">
    <name type="scientific">Autumnicola psychrophila</name>
    <dbReference type="NCBI Taxonomy" id="3075592"/>
    <lineage>
        <taxon>Bacteria</taxon>
        <taxon>Pseudomonadati</taxon>
        <taxon>Bacteroidota</taxon>
        <taxon>Flavobacteriia</taxon>
        <taxon>Flavobacteriales</taxon>
        <taxon>Flavobacteriaceae</taxon>
        <taxon>Autumnicola</taxon>
    </lineage>
</organism>
<dbReference type="PANTHER" id="PTHR43312">
    <property type="entry name" value="D-THREO-ALDOSE 1-DEHYDROGENASE"/>
    <property type="match status" value="1"/>
</dbReference>
<name>A0ABU3DS79_9FLAO</name>
<evidence type="ECO:0000313" key="2">
    <source>
        <dbReference type="EMBL" id="MDT0686576.1"/>
    </source>
</evidence>
<dbReference type="InterPro" id="IPR023210">
    <property type="entry name" value="NADP_OxRdtase_dom"/>
</dbReference>
<proteinExistence type="predicted"/>
<dbReference type="CDD" id="cd19097">
    <property type="entry name" value="AKR_unchar"/>
    <property type="match status" value="1"/>
</dbReference>
<dbReference type="InterPro" id="IPR036812">
    <property type="entry name" value="NAD(P)_OxRdtase_dom_sf"/>
</dbReference>
<dbReference type="Gene3D" id="3.20.20.100">
    <property type="entry name" value="NADP-dependent oxidoreductase domain"/>
    <property type="match status" value="1"/>
</dbReference>
<accession>A0ABU3DS79</accession>
<sequence>MQVRDKLGLGTVQFGLSYGISNKAGKTSDEEVQKILKTAEQKGINVLDSASAYGNAEEVLGQNDISGFKLVSKFLPPSEGKMVISQLKQSLKNLRLNYLYGYLAHRPMELLIHPEQWGELLDFKAEGIVEKIGFSLNEPEELEKLLEKGFVPDLIQVPYNYFDRRFESAIINLKDKGCEVHTRSAFLQGLFFMDPNELQDHFAEVKPLLEQLQEIKPLNGALLKFVLERPFIDKVITGVENEAQLMQNIDSIEIAATLPELEKTISNDILIPSRWSKS</sequence>
<feature type="domain" description="NADP-dependent oxidoreductase" evidence="1">
    <location>
        <begin position="6"/>
        <end position="254"/>
    </location>
</feature>
<dbReference type="PANTHER" id="PTHR43312:SF1">
    <property type="entry name" value="NADP-DEPENDENT OXIDOREDUCTASE DOMAIN-CONTAINING PROTEIN"/>
    <property type="match status" value="1"/>
</dbReference>
<evidence type="ECO:0000259" key="1">
    <source>
        <dbReference type="Pfam" id="PF00248"/>
    </source>
</evidence>
<keyword evidence="3" id="KW-1185">Reference proteome</keyword>
<comment type="caution">
    <text evidence="2">The sequence shown here is derived from an EMBL/GenBank/DDBJ whole genome shotgun (WGS) entry which is preliminary data.</text>
</comment>
<gene>
    <name evidence="2" type="ORF">RM541_09365</name>
</gene>
<reference evidence="2 3" key="1">
    <citation type="submission" date="2023-09" db="EMBL/GenBank/DDBJ databases">
        <authorList>
            <person name="Rey-Velasco X."/>
        </authorList>
    </citation>
    <scope>NUCLEOTIDE SEQUENCE [LARGE SCALE GENOMIC DNA]</scope>
    <source>
        <strain evidence="2 3">F225</strain>
    </source>
</reference>
<dbReference type="RefSeq" id="WP_311499900.1">
    <property type="nucleotide sequence ID" value="NZ_JAVRHN010000006.1"/>
</dbReference>
<dbReference type="InterPro" id="IPR053135">
    <property type="entry name" value="AKR2_Oxidoreductase"/>
</dbReference>
<dbReference type="Pfam" id="PF00248">
    <property type="entry name" value="Aldo_ket_red"/>
    <property type="match status" value="1"/>
</dbReference>
<dbReference type="EMBL" id="JAVRHN010000006">
    <property type="protein sequence ID" value="MDT0686576.1"/>
    <property type="molecule type" value="Genomic_DNA"/>
</dbReference>
<protein>
    <submittedName>
        <fullName evidence="2">Aldo/keto reductase</fullName>
    </submittedName>
</protein>
<evidence type="ECO:0000313" key="3">
    <source>
        <dbReference type="Proteomes" id="UP001253848"/>
    </source>
</evidence>
<dbReference type="SUPFAM" id="SSF51430">
    <property type="entry name" value="NAD(P)-linked oxidoreductase"/>
    <property type="match status" value="1"/>
</dbReference>
<dbReference type="Proteomes" id="UP001253848">
    <property type="component" value="Unassembled WGS sequence"/>
</dbReference>